<evidence type="ECO:0000259" key="2">
    <source>
        <dbReference type="Pfam" id="PF05699"/>
    </source>
</evidence>
<feature type="compositionally biased region" description="Acidic residues" evidence="1">
    <location>
        <begin position="175"/>
        <end position="189"/>
    </location>
</feature>
<dbReference type="GO" id="GO:0046983">
    <property type="term" value="F:protein dimerization activity"/>
    <property type="evidence" value="ECO:0007669"/>
    <property type="project" value="InterPro"/>
</dbReference>
<evidence type="ECO:0000256" key="1">
    <source>
        <dbReference type="SAM" id="MobiDB-lite"/>
    </source>
</evidence>
<accession>A0A2G5SHR3</accession>
<proteinExistence type="predicted"/>
<dbReference type="Proteomes" id="UP000230233">
    <property type="component" value="Unassembled WGS sequence"/>
</dbReference>
<dbReference type="InterPro" id="IPR008906">
    <property type="entry name" value="HATC_C_dom"/>
</dbReference>
<feature type="region of interest" description="Disordered" evidence="1">
    <location>
        <begin position="175"/>
        <end position="201"/>
    </location>
</feature>
<protein>
    <recommendedName>
        <fullName evidence="2">HAT C-terminal dimerisation domain-containing protein</fullName>
    </recommendedName>
</protein>
<dbReference type="InterPro" id="IPR012337">
    <property type="entry name" value="RNaseH-like_sf"/>
</dbReference>
<dbReference type="Pfam" id="PF05699">
    <property type="entry name" value="Dimer_Tnp_hAT"/>
    <property type="match status" value="1"/>
</dbReference>
<dbReference type="SUPFAM" id="SSF53098">
    <property type="entry name" value="Ribonuclease H-like"/>
    <property type="match status" value="1"/>
</dbReference>
<reference evidence="4" key="1">
    <citation type="submission" date="2017-10" db="EMBL/GenBank/DDBJ databases">
        <title>Rapid genome shrinkage in a self-fertile nematode reveals novel sperm competition proteins.</title>
        <authorList>
            <person name="Yin D."/>
            <person name="Schwarz E.M."/>
            <person name="Thomas C.G."/>
            <person name="Felde R.L."/>
            <person name="Korf I.F."/>
            <person name="Cutter A.D."/>
            <person name="Schartner C.M."/>
            <person name="Ralston E.J."/>
            <person name="Meyer B.J."/>
            <person name="Haag E.S."/>
        </authorList>
    </citation>
    <scope>NUCLEOTIDE SEQUENCE [LARGE SCALE GENOMIC DNA]</scope>
    <source>
        <strain evidence="4">JU1422</strain>
    </source>
</reference>
<dbReference type="EMBL" id="PDUG01000007">
    <property type="protein sequence ID" value="PIC14449.1"/>
    <property type="molecule type" value="Genomic_DNA"/>
</dbReference>
<comment type="caution">
    <text evidence="3">The sequence shown here is derived from an EMBL/GenBank/DDBJ whole genome shotgun (WGS) entry which is preliminary data.</text>
</comment>
<gene>
    <name evidence="3" type="ORF">B9Z55_026761</name>
</gene>
<dbReference type="AlphaFoldDB" id="A0A2G5SHR3"/>
<evidence type="ECO:0000313" key="3">
    <source>
        <dbReference type="EMBL" id="PIC14449.1"/>
    </source>
</evidence>
<sequence length="216" mass="24824">MLHHSSRDQHWEDAYRMKLNQDMIRMLKTMLSSCRPTWMPASHICLVFCRGHGGNSLKTQFNSTVAEMSNYKAIVLSGRPALDSSPLLFWHAHRDRFPILQKMGQHFLACTQSSAIVERLFRLNLFLRLTSSIYYSVCGCIVNNSRRNRMKSSTLNLHLLNASLATLQAKNEAGEMNEYDECEQSDSESEENRHEEISGEFNDDIFEEALARAMTI</sequence>
<name>A0A2G5SHR3_9PELO</name>
<dbReference type="OrthoDB" id="5869280at2759"/>
<organism evidence="3 4">
    <name type="scientific">Caenorhabditis nigoni</name>
    <dbReference type="NCBI Taxonomy" id="1611254"/>
    <lineage>
        <taxon>Eukaryota</taxon>
        <taxon>Metazoa</taxon>
        <taxon>Ecdysozoa</taxon>
        <taxon>Nematoda</taxon>
        <taxon>Chromadorea</taxon>
        <taxon>Rhabditida</taxon>
        <taxon>Rhabditina</taxon>
        <taxon>Rhabditomorpha</taxon>
        <taxon>Rhabditoidea</taxon>
        <taxon>Rhabditidae</taxon>
        <taxon>Peloderinae</taxon>
        <taxon>Caenorhabditis</taxon>
    </lineage>
</organism>
<keyword evidence="4" id="KW-1185">Reference proteome</keyword>
<evidence type="ECO:0000313" key="4">
    <source>
        <dbReference type="Proteomes" id="UP000230233"/>
    </source>
</evidence>
<feature type="domain" description="HAT C-terminal dimerisation" evidence="2">
    <location>
        <begin position="83"/>
        <end position="123"/>
    </location>
</feature>